<dbReference type="Gene3D" id="3.30.565.10">
    <property type="entry name" value="Histidine kinase-like ATPase, C-terminal domain"/>
    <property type="match status" value="1"/>
</dbReference>
<dbReference type="InterPro" id="IPR005467">
    <property type="entry name" value="His_kinase_dom"/>
</dbReference>
<dbReference type="SMART" id="SM00448">
    <property type="entry name" value="REC"/>
    <property type="match status" value="1"/>
</dbReference>
<dbReference type="SUPFAM" id="SSF55785">
    <property type="entry name" value="PYP-like sensor domain (PAS domain)"/>
    <property type="match status" value="2"/>
</dbReference>
<dbReference type="RefSeq" id="WP_227180569.1">
    <property type="nucleotide sequence ID" value="NZ_JAJBZT010000004.1"/>
</dbReference>
<evidence type="ECO:0000259" key="12">
    <source>
        <dbReference type="PROSITE" id="PS50110"/>
    </source>
</evidence>
<dbReference type="Gene3D" id="3.40.50.2300">
    <property type="match status" value="1"/>
</dbReference>
<comment type="catalytic activity">
    <reaction evidence="1">
        <text>ATP + protein L-histidine = ADP + protein N-phospho-L-histidine.</text>
        <dbReference type="EC" id="2.7.13.3"/>
    </reaction>
</comment>
<keyword evidence="7" id="KW-0902">Two-component regulatory system</keyword>
<dbReference type="EMBL" id="JAJBZT010000004">
    <property type="protein sequence ID" value="MCB6183799.1"/>
    <property type="molecule type" value="Genomic_DNA"/>
</dbReference>
<dbReference type="InterPro" id="IPR036097">
    <property type="entry name" value="HisK_dim/P_sf"/>
</dbReference>
<evidence type="ECO:0000256" key="3">
    <source>
        <dbReference type="ARBA" id="ARBA00012438"/>
    </source>
</evidence>
<evidence type="ECO:0000256" key="4">
    <source>
        <dbReference type="ARBA" id="ARBA00022553"/>
    </source>
</evidence>
<dbReference type="InterPro" id="IPR011006">
    <property type="entry name" value="CheY-like_superfamily"/>
</dbReference>
<dbReference type="SMART" id="SM00388">
    <property type="entry name" value="HisKA"/>
    <property type="match status" value="1"/>
</dbReference>
<dbReference type="SMART" id="SM00091">
    <property type="entry name" value="PAS"/>
    <property type="match status" value="2"/>
</dbReference>
<dbReference type="Pfam" id="PF03924">
    <property type="entry name" value="CHASE"/>
    <property type="match status" value="1"/>
</dbReference>
<dbReference type="Pfam" id="PF00072">
    <property type="entry name" value="Response_reg"/>
    <property type="match status" value="1"/>
</dbReference>
<dbReference type="CDD" id="cd17546">
    <property type="entry name" value="REC_hyHK_CKI1_RcsC-like"/>
    <property type="match status" value="1"/>
</dbReference>
<dbReference type="SMART" id="SM01079">
    <property type="entry name" value="CHASE"/>
    <property type="match status" value="1"/>
</dbReference>
<dbReference type="SUPFAM" id="SSF47384">
    <property type="entry name" value="Homodimeric domain of signal transducing histidine kinase"/>
    <property type="match status" value="1"/>
</dbReference>
<dbReference type="EC" id="2.7.13.3" evidence="3"/>
<dbReference type="InterPro" id="IPR001789">
    <property type="entry name" value="Sig_transdc_resp-reg_receiver"/>
</dbReference>
<dbReference type="PANTHER" id="PTHR45339:SF1">
    <property type="entry name" value="HYBRID SIGNAL TRANSDUCTION HISTIDINE KINASE J"/>
    <property type="match status" value="1"/>
</dbReference>
<dbReference type="InterPro" id="IPR042240">
    <property type="entry name" value="CHASE_sf"/>
</dbReference>
<evidence type="ECO:0000259" key="13">
    <source>
        <dbReference type="PROSITE" id="PS50112"/>
    </source>
</evidence>
<dbReference type="Pfam" id="PF13426">
    <property type="entry name" value="PAS_9"/>
    <property type="match status" value="1"/>
</dbReference>
<dbReference type="CDD" id="cd00082">
    <property type="entry name" value="HisKA"/>
    <property type="match status" value="1"/>
</dbReference>
<dbReference type="Proteomes" id="UP001165395">
    <property type="component" value="Unassembled WGS sequence"/>
</dbReference>
<evidence type="ECO:0000259" key="11">
    <source>
        <dbReference type="PROSITE" id="PS50109"/>
    </source>
</evidence>
<sequence length="1000" mass="111738">MDILDRILHRDLKAGPEAGLGLVARCFLLFVLLVGFAASFWMAWYVHSEQRADAEIYFHQQTNKIEAAIKDRVQRYELGLMGARGLFSGSQKVSRADFRDYLRMAEFYKNFPGAIGLGFVRHVPKDMLGIYLQQLKQESGLDVKMPSRSSLEEYDLVEMLEPIEHNQAVIGFNLATEPFRLSALMESVKLNKTIMTKPVILEFTKEKELGFLLMLPVFQATMLVDSFADRQEALLGWVYLPISAPRLLGDIYTDSGKQIDVEIFSVHKGKETLLFEADGARGKEEHADDYLKNRAFVANRDLQFAGAHWRLVTSAYSTIDGRFSEKVTIVTATVGCVMSLLLWLLLLLALKTRQHAVEHAAKSLLSLQHSEARFRMIVENMPIGAALMDGKRMMLNAAAEKITGFGRSEVITKADWAKILFADVETDPVDNLDALKQSQQYSDRTSLIIHRKDGEQKQVEITHCEWAFGEVWLMLDVTERLQNEARFKVMFDYSPNAHLLHSDKHGILDCNQSTLDMLRAKSKREVLGKHVSVFSAPIQAGGRARDEAHLENLHMLMLTGQARFDWIRKRVDDTEFPCEVTAISLNLPGHDGDVILSTWIDLSGRKAQEQLLIEAKEAAEDATRAKSEFLATMSHEIRTPMNGVLGMAQLMKDTDLDAIQRQYVDTIYDSGKALLGILNDILDYSKIEAGRLQLDIHPVDVGMLCQGVLSLLMPRAHERQVELSFEPSNLPHAWFKLDSGRLRQVLLNLVGNAIKFTEQGSVQLKVETIQVDNQPSSLRFSVIDTGIGISEEARSRLFQRFSQADASTTRRYGGTGLGLAISGRLVEMMDGEIQVESELGKGSTFHFTISPEKVEAPKLAHESPVGADDHGLTGLNVLLVEDNPVNALVAKRLLEKVGCQVATAGNGEEALQLVRAHAFELVLMDVQMPVMDGYESTRQIRLDGYEKLPIIALTANVMKEDVDACLAAGMNDFLPKPLAAEALFATLKQYANRPKADEHS</sequence>
<feature type="domain" description="Histidine kinase" evidence="11">
    <location>
        <begin position="632"/>
        <end position="853"/>
    </location>
</feature>
<dbReference type="InterPro" id="IPR004358">
    <property type="entry name" value="Sig_transdc_His_kin-like_C"/>
</dbReference>
<dbReference type="PRINTS" id="PR00344">
    <property type="entry name" value="BCTRLSENSOR"/>
</dbReference>
<evidence type="ECO:0000256" key="8">
    <source>
        <dbReference type="ARBA" id="ARBA00023136"/>
    </source>
</evidence>
<evidence type="ECO:0000259" key="14">
    <source>
        <dbReference type="PROSITE" id="PS50839"/>
    </source>
</evidence>
<comment type="subcellular location">
    <subcellularLocation>
        <location evidence="2">Membrane</location>
    </subcellularLocation>
</comment>
<dbReference type="PANTHER" id="PTHR45339">
    <property type="entry name" value="HYBRID SIGNAL TRANSDUCTION HISTIDINE KINASE J"/>
    <property type="match status" value="1"/>
</dbReference>
<dbReference type="Gene3D" id="3.30.450.20">
    <property type="entry name" value="PAS domain"/>
    <property type="match status" value="2"/>
</dbReference>
<evidence type="ECO:0000256" key="1">
    <source>
        <dbReference type="ARBA" id="ARBA00000085"/>
    </source>
</evidence>
<dbReference type="Pfam" id="PF02518">
    <property type="entry name" value="HATPase_c"/>
    <property type="match status" value="1"/>
</dbReference>
<feature type="transmembrane region" description="Helical" evidence="10">
    <location>
        <begin position="20"/>
        <end position="46"/>
    </location>
</feature>
<dbReference type="Gene3D" id="3.30.450.350">
    <property type="entry name" value="CHASE domain"/>
    <property type="match status" value="1"/>
</dbReference>
<evidence type="ECO:0000313" key="16">
    <source>
        <dbReference type="Proteomes" id="UP001165395"/>
    </source>
</evidence>
<dbReference type="CDD" id="cd16922">
    <property type="entry name" value="HATPase_EvgS-ArcB-TorS-like"/>
    <property type="match status" value="1"/>
</dbReference>
<feature type="domain" description="CHASE" evidence="14">
    <location>
        <begin position="152"/>
        <end position="248"/>
    </location>
</feature>
<keyword evidence="5 10" id="KW-0812">Transmembrane</keyword>
<dbReference type="SMART" id="SM00387">
    <property type="entry name" value="HATPase_c"/>
    <property type="match status" value="1"/>
</dbReference>
<comment type="caution">
    <text evidence="15">The sequence shown here is derived from an EMBL/GenBank/DDBJ whole genome shotgun (WGS) entry which is preliminary data.</text>
</comment>
<organism evidence="15 16">
    <name type="scientific">Leeia speluncae</name>
    <dbReference type="NCBI Taxonomy" id="2884804"/>
    <lineage>
        <taxon>Bacteria</taxon>
        <taxon>Pseudomonadati</taxon>
        <taxon>Pseudomonadota</taxon>
        <taxon>Betaproteobacteria</taxon>
        <taxon>Neisseriales</taxon>
        <taxon>Leeiaceae</taxon>
        <taxon>Leeia</taxon>
    </lineage>
</organism>
<dbReference type="InterPro" id="IPR036890">
    <property type="entry name" value="HATPase_C_sf"/>
</dbReference>
<proteinExistence type="predicted"/>
<dbReference type="Gene3D" id="1.10.287.130">
    <property type="match status" value="1"/>
</dbReference>
<keyword evidence="16" id="KW-1185">Reference proteome</keyword>
<dbReference type="Pfam" id="PF00512">
    <property type="entry name" value="HisKA"/>
    <property type="match status" value="1"/>
</dbReference>
<accession>A0ABS8D6I8</accession>
<dbReference type="SUPFAM" id="SSF52172">
    <property type="entry name" value="CheY-like"/>
    <property type="match status" value="1"/>
</dbReference>
<evidence type="ECO:0000256" key="9">
    <source>
        <dbReference type="PROSITE-ProRule" id="PRU00169"/>
    </source>
</evidence>
<dbReference type="InterPro" id="IPR006189">
    <property type="entry name" value="CHASE_dom"/>
</dbReference>
<evidence type="ECO:0000256" key="6">
    <source>
        <dbReference type="ARBA" id="ARBA00022989"/>
    </source>
</evidence>
<protein>
    <recommendedName>
        <fullName evidence="3">histidine kinase</fullName>
        <ecNumber evidence="3">2.7.13.3</ecNumber>
    </recommendedName>
</protein>
<dbReference type="PROSITE" id="PS50112">
    <property type="entry name" value="PAS"/>
    <property type="match status" value="1"/>
</dbReference>
<keyword evidence="8 10" id="KW-0472">Membrane</keyword>
<evidence type="ECO:0000256" key="2">
    <source>
        <dbReference type="ARBA" id="ARBA00004370"/>
    </source>
</evidence>
<feature type="domain" description="PAS" evidence="13">
    <location>
        <begin position="370"/>
        <end position="413"/>
    </location>
</feature>
<dbReference type="Pfam" id="PF13188">
    <property type="entry name" value="PAS_8"/>
    <property type="match status" value="1"/>
</dbReference>
<evidence type="ECO:0000256" key="10">
    <source>
        <dbReference type="SAM" id="Phobius"/>
    </source>
</evidence>
<evidence type="ECO:0000313" key="15">
    <source>
        <dbReference type="EMBL" id="MCB6183799.1"/>
    </source>
</evidence>
<dbReference type="InterPro" id="IPR003661">
    <property type="entry name" value="HisK_dim/P_dom"/>
</dbReference>
<dbReference type="InterPro" id="IPR003594">
    <property type="entry name" value="HATPase_dom"/>
</dbReference>
<feature type="domain" description="Response regulatory" evidence="12">
    <location>
        <begin position="876"/>
        <end position="991"/>
    </location>
</feature>
<gene>
    <name evidence="15" type="ORF">LIN78_09600</name>
</gene>
<evidence type="ECO:0000256" key="7">
    <source>
        <dbReference type="ARBA" id="ARBA00023012"/>
    </source>
</evidence>
<dbReference type="InterPro" id="IPR000014">
    <property type="entry name" value="PAS"/>
</dbReference>
<dbReference type="InterPro" id="IPR035965">
    <property type="entry name" value="PAS-like_dom_sf"/>
</dbReference>
<dbReference type="NCBIfam" id="TIGR00229">
    <property type="entry name" value="sensory_box"/>
    <property type="match status" value="1"/>
</dbReference>
<dbReference type="PROSITE" id="PS50110">
    <property type="entry name" value="RESPONSE_REGULATORY"/>
    <property type="match status" value="1"/>
</dbReference>
<name>A0ABS8D6I8_9NEIS</name>
<reference evidence="15" key="1">
    <citation type="submission" date="2021-10" db="EMBL/GenBank/DDBJ databases">
        <title>The complete genome sequence of Leeia sp. TBRC 13508.</title>
        <authorList>
            <person name="Charoenyingcharoen P."/>
            <person name="Yukphan P."/>
        </authorList>
    </citation>
    <scope>NUCLEOTIDE SEQUENCE</scope>
    <source>
        <strain evidence="15">TBRC 13508</strain>
    </source>
</reference>
<dbReference type="PROSITE" id="PS50109">
    <property type="entry name" value="HIS_KIN"/>
    <property type="match status" value="1"/>
</dbReference>
<keyword evidence="6 10" id="KW-1133">Transmembrane helix</keyword>
<keyword evidence="4 9" id="KW-0597">Phosphoprotein</keyword>
<evidence type="ECO:0000256" key="5">
    <source>
        <dbReference type="ARBA" id="ARBA00022692"/>
    </source>
</evidence>
<feature type="modified residue" description="4-aspartylphosphate" evidence="9">
    <location>
        <position position="925"/>
    </location>
</feature>
<dbReference type="PROSITE" id="PS50839">
    <property type="entry name" value="CHASE"/>
    <property type="match status" value="1"/>
</dbReference>
<dbReference type="SUPFAM" id="SSF55874">
    <property type="entry name" value="ATPase domain of HSP90 chaperone/DNA topoisomerase II/histidine kinase"/>
    <property type="match status" value="1"/>
</dbReference>